<dbReference type="InterPro" id="IPR036249">
    <property type="entry name" value="Thioredoxin-like_sf"/>
</dbReference>
<keyword evidence="2" id="KW-0201">Cytochrome c-type biogenesis</keyword>
<keyword evidence="3" id="KW-1015">Disulfide bond</keyword>
<dbReference type="EMBL" id="JBHTLP010000045">
    <property type="protein sequence ID" value="MFD1145470.1"/>
    <property type="molecule type" value="Genomic_DNA"/>
</dbReference>
<keyword evidence="4" id="KW-0676">Redox-active center</keyword>
<gene>
    <name evidence="6" type="ORF">ACFQ4C_30370</name>
</gene>
<dbReference type="InterPro" id="IPR050553">
    <property type="entry name" value="Thioredoxin_ResA/DsbE_sf"/>
</dbReference>
<accession>A0ABW3QI51</accession>
<name>A0ABW3QI51_9BACT</name>
<proteinExistence type="predicted"/>
<keyword evidence="7" id="KW-1185">Reference proteome</keyword>
<evidence type="ECO:0000313" key="6">
    <source>
        <dbReference type="EMBL" id="MFD1145470.1"/>
    </source>
</evidence>
<dbReference type="Gene3D" id="3.40.30.10">
    <property type="entry name" value="Glutaredoxin"/>
    <property type="match status" value="1"/>
</dbReference>
<dbReference type="Proteomes" id="UP001597116">
    <property type="component" value="Unassembled WGS sequence"/>
</dbReference>
<dbReference type="PROSITE" id="PS51352">
    <property type="entry name" value="THIOREDOXIN_2"/>
    <property type="match status" value="1"/>
</dbReference>
<organism evidence="6 7">
    <name type="scientific">Larkinella insperata</name>
    <dbReference type="NCBI Taxonomy" id="332158"/>
    <lineage>
        <taxon>Bacteria</taxon>
        <taxon>Pseudomonadati</taxon>
        <taxon>Bacteroidota</taxon>
        <taxon>Cytophagia</taxon>
        <taxon>Cytophagales</taxon>
        <taxon>Spirosomataceae</taxon>
        <taxon>Larkinella</taxon>
    </lineage>
</organism>
<dbReference type="Pfam" id="PF00578">
    <property type="entry name" value="AhpC-TSA"/>
    <property type="match status" value="1"/>
</dbReference>
<dbReference type="CDD" id="cd02966">
    <property type="entry name" value="TlpA_like_family"/>
    <property type="match status" value="1"/>
</dbReference>
<dbReference type="PANTHER" id="PTHR42852:SF6">
    <property type="entry name" value="THIOL:DISULFIDE INTERCHANGE PROTEIN DSBE"/>
    <property type="match status" value="1"/>
</dbReference>
<dbReference type="PROSITE" id="PS00194">
    <property type="entry name" value="THIOREDOXIN_1"/>
    <property type="match status" value="1"/>
</dbReference>
<evidence type="ECO:0000313" key="7">
    <source>
        <dbReference type="Proteomes" id="UP001597116"/>
    </source>
</evidence>
<comment type="subcellular location">
    <subcellularLocation>
        <location evidence="1">Cell envelope</location>
    </subcellularLocation>
</comment>
<dbReference type="RefSeq" id="WP_379885836.1">
    <property type="nucleotide sequence ID" value="NZ_JBHTLP010000045.1"/>
</dbReference>
<keyword evidence="6" id="KW-0575">Peroxidase</keyword>
<reference evidence="7" key="1">
    <citation type="journal article" date="2019" name="Int. J. Syst. Evol. Microbiol.">
        <title>The Global Catalogue of Microorganisms (GCM) 10K type strain sequencing project: providing services to taxonomists for standard genome sequencing and annotation.</title>
        <authorList>
            <consortium name="The Broad Institute Genomics Platform"/>
            <consortium name="The Broad Institute Genome Sequencing Center for Infectious Disease"/>
            <person name="Wu L."/>
            <person name="Ma J."/>
        </authorList>
    </citation>
    <scope>NUCLEOTIDE SEQUENCE [LARGE SCALE GENOMIC DNA]</scope>
    <source>
        <strain evidence="7">CCUG 55608</strain>
    </source>
</reference>
<evidence type="ECO:0000256" key="4">
    <source>
        <dbReference type="ARBA" id="ARBA00023284"/>
    </source>
</evidence>
<dbReference type="PANTHER" id="PTHR42852">
    <property type="entry name" value="THIOL:DISULFIDE INTERCHANGE PROTEIN DSBE"/>
    <property type="match status" value="1"/>
</dbReference>
<comment type="caution">
    <text evidence="6">The sequence shown here is derived from an EMBL/GenBank/DDBJ whole genome shotgun (WGS) entry which is preliminary data.</text>
</comment>
<feature type="domain" description="Thioredoxin" evidence="5">
    <location>
        <begin position="7"/>
        <end position="103"/>
    </location>
</feature>
<dbReference type="InterPro" id="IPR013766">
    <property type="entry name" value="Thioredoxin_domain"/>
</dbReference>
<evidence type="ECO:0000256" key="1">
    <source>
        <dbReference type="ARBA" id="ARBA00004196"/>
    </source>
</evidence>
<dbReference type="InterPro" id="IPR000866">
    <property type="entry name" value="AhpC/TSA"/>
</dbReference>
<dbReference type="EC" id="1.11.1.24" evidence="6"/>
<evidence type="ECO:0000256" key="2">
    <source>
        <dbReference type="ARBA" id="ARBA00022748"/>
    </source>
</evidence>
<dbReference type="SUPFAM" id="SSF52833">
    <property type="entry name" value="Thioredoxin-like"/>
    <property type="match status" value="1"/>
</dbReference>
<keyword evidence="6" id="KW-0560">Oxidoreductase</keyword>
<protein>
    <submittedName>
        <fullName evidence="6">Peroxiredoxin family protein</fullName>
        <ecNumber evidence="6">1.11.1.24</ecNumber>
    </submittedName>
</protein>
<evidence type="ECO:0000259" key="5">
    <source>
        <dbReference type="PROSITE" id="PS51352"/>
    </source>
</evidence>
<dbReference type="GO" id="GO:0140824">
    <property type="term" value="F:thioredoxin-dependent peroxiredoxin activity"/>
    <property type="evidence" value="ECO:0007669"/>
    <property type="project" value="UniProtKB-EC"/>
</dbReference>
<sequence>MLNIARSCNSQVDPKLAQSDTSGRTVSLRSFRGNYVLVDFWASWCAPCRAENPNVVQNFRRYKDKNFTVLGVSLNGLNAKEAWLKAIQALSCSLNTAKLFGWA</sequence>
<evidence type="ECO:0000256" key="3">
    <source>
        <dbReference type="ARBA" id="ARBA00023157"/>
    </source>
</evidence>
<dbReference type="InterPro" id="IPR017937">
    <property type="entry name" value="Thioredoxin_CS"/>
</dbReference>